<dbReference type="InterPro" id="IPR036812">
    <property type="entry name" value="NAD(P)_OxRdtase_dom_sf"/>
</dbReference>
<protein>
    <recommendedName>
        <fullName evidence="3">NADP-dependent oxidoreductase domain-containing protein</fullName>
    </recommendedName>
</protein>
<evidence type="ECO:0000313" key="4">
    <source>
        <dbReference type="EMBL" id="KAJ8482332.1"/>
    </source>
</evidence>
<dbReference type="PANTHER" id="PTHR43364">
    <property type="entry name" value="NADH-SPECIFIC METHYLGLYOXAL REDUCTASE-RELATED"/>
    <property type="match status" value="1"/>
</dbReference>
<dbReference type="Gene3D" id="3.20.20.100">
    <property type="entry name" value="NADP-dependent oxidoreductase domain"/>
    <property type="match status" value="1"/>
</dbReference>
<dbReference type="GO" id="GO:0005829">
    <property type="term" value="C:cytosol"/>
    <property type="evidence" value="ECO:0007669"/>
    <property type="project" value="UniProtKB-ARBA"/>
</dbReference>
<sequence length="341" mass="38151">MSTPTAEYRQLGKSGLRVSVPILGGMTVGNPQWSPWILAEDKGLPLMKAAWDLGINTIDTANCYSNGDAERMVGKFVEKYNIPRENLVIMTKVFFLVSPDPGAVTVLMPHLNGTRDFVNQGGLSRAALFNQVESSLKRLNTSYVDVLQLHTFDPSTPIEETMKALHDLVESGKVRYLGASNMRAWQFAEMQRVAELNHWTPFVSIQVEYSLLYRVPELELLEYCNYKGVGVLAYSPLLDGHLARPLGTETDRTKNISGTPFEKPRRTSDKKIIGRVEELAQQKGWTMSQVALSWVASKVTAPITGANTPARLQESIVSGRTLSEKDIQYLEELYEIQPPRF</sequence>
<evidence type="ECO:0000259" key="3">
    <source>
        <dbReference type="Pfam" id="PF00248"/>
    </source>
</evidence>
<dbReference type="EMBL" id="JAPEVG010000117">
    <property type="protein sequence ID" value="KAJ8482332.1"/>
    <property type="molecule type" value="Genomic_DNA"/>
</dbReference>
<dbReference type="SUPFAM" id="SSF51430">
    <property type="entry name" value="NAD(P)-linked oxidoreductase"/>
    <property type="match status" value="1"/>
</dbReference>
<dbReference type="Proteomes" id="UP001215151">
    <property type="component" value="Unassembled WGS sequence"/>
</dbReference>
<dbReference type="Pfam" id="PF00248">
    <property type="entry name" value="Aldo_ket_red"/>
    <property type="match status" value="1"/>
</dbReference>
<comment type="caution">
    <text evidence="4">The sequence shown here is derived from an EMBL/GenBank/DDBJ whole genome shotgun (WGS) entry which is preliminary data.</text>
</comment>
<dbReference type="InterPro" id="IPR050523">
    <property type="entry name" value="AKR_Detox_Biosynth"/>
</dbReference>
<feature type="domain" description="NADP-dependent oxidoreductase" evidence="3">
    <location>
        <begin position="22"/>
        <end position="335"/>
    </location>
</feature>
<evidence type="ECO:0000313" key="5">
    <source>
        <dbReference type="Proteomes" id="UP001215151"/>
    </source>
</evidence>
<evidence type="ECO:0000256" key="2">
    <source>
        <dbReference type="ARBA" id="ARBA00023002"/>
    </source>
</evidence>
<reference evidence="4" key="1">
    <citation type="submission" date="2022-11" db="EMBL/GenBank/DDBJ databases">
        <title>Genome Sequence of Cubamyces cubensis.</title>
        <authorList>
            <person name="Buettner E."/>
        </authorList>
    </citation>
    <scope>NUCLEOTIDE SEQUENCE</scope>
    <source>
        <strain evidence="4">MPL-01</strain>
    </source>
</reference>
<dbReference type="GO" id="GO:0016491">
    <property type="term" value="F:oxidoreductase activity"/>
    <property type="evidence" value="ECO:0007669"/>
    <property type="project" value="UniProtKB-KW"/>
</dbReference>
<keyword evidence="1" id="KW-0521">NADP</keyword>
<dbReference type="FunFam" id="3.20.20.100:FF:000004">
    <property type="entry name" value="Oxidoreductase, aldo/keto reductase"/>
    <property type="match status" value="1"/>
</dbReference>
<organism evidence="4 5">
    <name type="scientific">Trametes cubensis</name>
    <dbReference type="NCBI Taxonomy" id="1111947"/>
    <lineage>
        <taxon>Eukaryota</taxon>
        <taxon>Fungi</taxon>
        <taxon>Dikarya</taxon>
        <taxon>Basidiomycota</taxon>
        <taxon>Agaricomycotina</taxon>
        <taxon>Agaricomycetes</taxon>
        <taxon>Polyporales</taxon>
        <taxon>Polyporaceae</taxon>
        <taxon>Trametes</taxon>
    </lineage>
</organism>
<evidence type="ECO:0000256" key="1">
    <source>
        <dbReference type="ARBA" id="ARBA00022857"/>
    </source>
</evidence>
<dbReference type="PANTHER" id="PTHR43364:SF9">
    <property type="entry name" value="OXIDOREDUCTASE"/>
    <property type="match status" value="1"/>
</dbReference>
<dbReference type="InterPro" id="IPR023210">
    <property type="entry name" value="NADP_OxRdtase_dom"/>
</dbReference>
<name>A0AAD7TU59_9APHY</name>
<accession>A0AAD7TU59</accession>
<proteinExistence type="predicted"/>
<keyword evidence="2" id="KW-0560">Oxidoreductase</keyword>
<keyword evidence="5" id="KW-1185">Reference proteome</keyword>
<dbReference type="CDD" id="cd19079">
    <property type="entry name" value="AKR_EcYajO-like"/>
    <property type="match status" value="1"/>
</dbReference>
<dbReference type="AlphaFoldDB" id="A0AAD7TU59"/>
<gene>
    <name evidence="4" type="ORF">ONZ51_g5444</name>
</gene>